<dbReference type="Pfam" id="PF13701">
    <property type="entry name" value="DDE_Tnp_1_4"/>
    <property type="match status" value="1"/>
</dbReference>
<dbReference type="OrthoDB" id="8482126at2"/>
<comment type="caution">
    <text evidence="2">The sequence shown here is derived from an EMBL/GenBank/DDBJ whole genome shotgun (WGS) entry which is preliminary data.</text>
</comment>
<accession>A0A511UW20</accession>
<evidence type="ECO:0000313" key="3">
    <source>
        <dbReference type="Proteomes" id="UP000321303"/>
    </source>
</evidence>
<proteinExistence type="predicted"/>
<evidence type="ECO:0000259" key="1">
    <source>
        <dbReference type="Pfam" id="PF13701"/>
    </source>
</evidence>
<reference evidence="2 3" key="1">
    <citation type="submission" date="2019-07" db="EMBL/GenBank/DDBJ databases">
        <title>Whole genome shotgun sequence of Halomonas variabilis NBRC 102410.</title>
        <authorList>
            <person name="Hosoyama A."/>
            <person name="Uohara A."/>
            <person name="Ohji S."/>
            <person name="Ichikawa N."/>
        </authorList>
    </citation>
    <scope>NUCLEOTIDE SEQUENCE [LARGE SCALE GENOMIC DNA]</scope>
    <source>
        <strain evidence="2 3">NBRC 102410</strain>
    </source>
</reference>
<protein>
    <recommendedName>
        <fullName evidence="1">Transposase DDE domain-containing protein</fullName>
    </recommendedName>
</protein>
<organism evidence="2 3">
    <name type="scientific">Halovibrio variabilis</name>
    <dbReference type="NCBI Taxonomy" id="31910"/>
    <lineage>
        <taxon>Bacteria</taxon>
        <taxon>Pseudomonadati</taxon>
        <taxon>Pseudomonadota</taxon>
        <taxon>Gammaproteobacteria</taxon>
        <taxon>Oceanospirillales</taxon>
        <taxon>Halomonadaceae</taxon>
        <taxon>Halovibrio</taxon>
    </lineage>
</organism>
<feature type="domain" description="Transposase DDE" evidence="1">
    <location>
        <begin position="5"/>
        <end position="66"/>
    </location>
</feature>
<evidence type="ECO:0000313" key="2">
    <source>
        <dbReference type="EMBL" id="GEN29643.1"/>
    </source>
</evidence>
<sequence length="87" mass="10092">MQDVIAHNQVNLLLSLTAYQVLHSVRCLMERHTGHGWSLMKLREQVLKVAATFTTHARQIRMRLGVAADKWWPRLLAGIRRLRPLPD</sequence>
<name>A0A511UW20_9GAMM</name>
<dbReference type="Proteomes" id="UP000321303">
    <property type="component" value="Unassembled WGS sequence"/>
</dbReference>
<dbReference type="AlphaFoldDB" id="A0A511UW20"/>
<keyword evidence="3" id="KW-1185">Reference proteome</keyword>
<dbReference type="InterPro" id="IPR025668">
    <property type="entry name" value="Tnp_DDE_dom"/>
</dbReference>
<gene>
    <name evidence="2" type="ORF">HVA01_32890</name>
</gene>
<dbReference type="EMBL" id="BJXV01000029">
    <property type="protein sequence ID" value="GEN29643.1"/>
    <property type="molecule type" value="Genomic_DNA"/>
</dbReference>